<dbReference type="AlphaFoldDB" id="A0A365XQY8"/>
<dbReference type="GO" id="GO:0003871">
    <property type="term" value="F:5-methyltetrahydropteroyltriglutamate-homocysteine S-methyltransferase activity"/>
    <property type="evidence" value="ECO:0007669"/>
    <property type="project" value="UniProtKB-UniRule"/>
</dbReference>
<dbReference type="Pfam" id="PF08267">
    <property type="entry name" value="Meth_synt_1"/>
    <property type="match status" value="1"/>
</dbReference>
<keyword evidence="10" id="KW-0677">Repeat</keyword>
<feature type="binding site" evidence="10">
    <location>
        <position position="733"/>
    </location>
    <ligand>
        <name>Zn(2+)</name>
        <dbReference type="ChEBI" id="CHEBI:29105"/>
        <note>catalytic</note>
    </ligand>
</feature>
<dbReference type="InterPro" id="IPR038071">
    <property type="entry name" value="UROD/MetE-like_sf"/>
</dbReference>
<dbReference type="Pfam" id="PF01717">
    <property type="entry name" value="Meth_synt_2"/>
    <property type="match status" value="1"/>
</dbReference>
<gene>
    <name evidence="10" type="primary">metE</name>
    <name evidence="16" type="ORF">DF182_19640</name>
</gene>
<dbReference type="Gene3D" id="3.20.20.210">
    <property type="match status" value="2"/>
</dbReference>
<evidence type="ECO:0000256" key="1">
    <source>
        <dbReference type="ARBA" id="ARBA00002777"/>
    </source>
</evidence>
<evidence type="ECO:0000256" key="3">
    <source>
        <dbReference type="ARBA" id="ARBA00009553"/>
    </source>
</evidence>
<reference evidence="16 17" key="1">
    <citation type="submission" date="2018-05" db="EMBL/GenBank/DDBJ databases">
        <title>Chitinophaga sp. K3CV102501T nov., isolated from isolated from a monsoon evergreen broad-leaved forest soil.</title>
        <authorList>
            <person name="Lv Y."/>
        </authorList>
    </citation>
    <scope>NUCLEOTIDE SEQUENCE [LARGE SCALE GENOMIC DNA]</scope>
    <source>
        <strain evidence="16 17">GDMCC 1.1325</strain>
    </source>
</reference>
<feature type="binding site" evidence="10">
    <location>
        <begin position="15"/>
        <end position="18"/>
    </location>
    <ligand>
        <name>5-methyltetrahydropteroyltri-L-glutamate</name>
        <dbReference type="ChEBI" id="CHEBI:58207"/>
    </ligand>
</feature>
<evidence type="ECO:0000259" key="14">
    <source>
        <dbReference type="Pfam" id="PF01717"/>
    </source>
</evidence>
<sequence length="762" mass="86108">MITNIPGYLRIGSQRELKKACENYWAGKISLEKLELTARQLRKQHWETLHQAGIDLIPSNDFSFYDQMLDMSMALGVIPARFQELQRSFANPHCLELYFAMARGYQKNGFDLTALEMTKWFDTNYHYLVPEFDESQTYGLQCRKSVHEFKEALQLGIRTKPVLIGPVTYILCGKIKSAGITRQALLSRLLPAYIELLTALREAGAEWIQLDEPSLVTDLEPADTALFQQAYTAIRQALPHQQLLLTTYFGGLENNTQLALQLPVDALHIDLVRAPEQLDDVLAALPENMQLSLGVVDGRNIWKNDYTVSTALIRRATAAIGEQRVMLGTSCSLLHVPYNLDDETALDPAIKQWMAYAQQKVEEVAALKQILAGDETLLTINRQVMDSRRTAPGIHVPAVKARLAAITEADFSRPLAFAARQALQQEKLQLPLLPTTTIGSFPQTVEIRQLRSNLKKGHITQEQYDHDISTAIREAITWQEALGLDVLVHGEFERNDMVEYFGEQLEGFVFTQNGWVQSYGTRCVKPPVIYGDVWRPYPMTVDWSRYAQSLTDKPVKGMLTGPVTILQWSFVRNDQPRMDTAFQIALAIGDEVKDLEEAGIAIIQVDEPALREGLPLRKKQQGIYLEQAVNAFRLSVSQVQDSTQIHTHMCYAEFNDIIAHIAAMDADVITMETSRSQMELLEAFAQFRYPNETGPGVYDIHSPRVPSVTEMSKLLHKAAALLPVRNLWVNPDCGLKTRKWPETEMALRNMVQAAREVRKELA</sequence>
<dbReference type="EC" id="2.1.1.14" evidence="10"/>
<keyword evidence="17" id="KW-1185">Reference proteome</keyword>
<dbReference type="SUPFAM" id="SSF51726">
    <property type="entry name" value="UROD/MetE-like"/>
    <property type="match status" value="2"/>
</dbReference>
<comment type="catalytic activity">
    <reaction evidence="10">
        <text>5-methyltetrahydropteroyltri-L-glutamate + L-homocysteine = tetrahydropteroyltri-L-glutamate + L-methionine</text>
        <dbReference type="Rhea" id="RHEA:21196"/>
        <dbReference type="ChEBI" id="CHEBI:57844"/>
        <dbReference type="ChEBI" id="CHEBI:58140"/>
        <dbReference type="ChEBI" id="CHEBI:58199"/>
        <dbReference type="ChEBI" id="CHEBI:58207"/>
        <dbReference type="EC" id="2.1.1.14"/>
    </reaction>
</comment>
<comment type="cofactor">
    <cofactor evidence="12">
        <name>Zn(2+)</name>
        <dbReference type="ChEBI" id="CHEBI:29105"/>
    </cofactor>
    <text evidence="12">Binds 2 Zn(2+) ions per subunit.</text>
</comment>
<comment type="caution">
    <text evidence="16">The sequence shown here is derived from an EMBL/GenBank/DDBJ whole genome shotgun (WGS) entry which is preliminary data.</text>
</comment>
<feature type="binding site" evidence="12">
    <location>
        <position position="672"/>
    </location>
    <ligand>
        <name>Zn(2+)</name>
        <dbReference type="ChEBI" id="CHEBI:29105"/>
        <label>1</label>
        <note>catalytic</note>
    </ligand>
</feature>
<evidence type="ECO:0000256" key="8">
    <source>
        <dbReference type="ARBA" id="ARBA00022833"/>
    </source>
</evidence>
<feature type="binding site" evidence="10">
    <location>
        <position position="612"/>
    </location>
    <ligand>
        <name>5-methyltetrahydropteroyltri-L-glutamate</name>
        <dbReference type="ChEBI" id="CHEBI:58207"/>
    </ligand>
</feature>
<feature type="binding site" evidence="10">
    <location>
        <position position="119"/>
    </location>
    <ligand>
        <name>5-methyltetrahydropteroyltri-L-glutamate</name>
        <dbReference type="ChEBI" id="CHEBI:58207"/>
    </ligand>
</feature>
<protein>
    <recommendedName>
        <fullName evidence="10">5-methyltetrahydropteroyltriglutamate--homocysteine methyltransferase</fullName>
        <ecNumber evidence="10">2.1.1.14</ecNumber>
    </recommendedName>
    <alternativeName>
        <fullName evidence="10">Cobalamin-independent methionine synthase</fullName>
    </alternativeName>
    <alternativeName>
        <fullName evidence="10">Methionine synthase, vitamin-B12 independent isozyme</fullName>
    </alternativeName>
</protein>
<evidence type="ECO:0000256" key="9">
    <source>
        <dbReference type="ARBA" id="ARBA00023167"/>
    </source>
</evidence>
<feature type="binding site" evidence="10 11">
    <location>
        <position position="568"/>
    </location>
    <ligand>
        <name>5-methyltetrahydropteroyltri-L-glutamate</name>
        <dbReference type="ChEBI" id="CHEBI:58207"/>
    </ligand>
</feature>
<evidence type="ECO:0000256" key="6">
    <source>
        <dbReference type="ARBA" id="ARBA00022679"/>
    </source>
</evidence>
<feature type="binding site" evidence="10 11">
    <location>
        <position position="606"/>
    </location>
    <ligand>
        <name>L-homocysteine</name>
        <dbReference type="ChEBI" id="CHEBI:58199"/>
    </ligand>
</feature>
<comment type="similarity">
    <text evidence="3 10">Belongs to the vitamin-B12 independent methionine synthase family.</text>
</comment>
<dbReference type="OrthoDB" id="244285at2"/>
<evidence type="ECO:0000256" key="7">
    <source>
        <dbReference type="ARBA" id="ARBA00022723"/>
    </source>
</evidence>
<dbReference type="InterPro" id="IPR002629">
    <property type="entry name" value="Met_Synth_C/arc"/>
</dbReference>
<evidence type="ECO:0000256" key="13">
    <source>
        <dbReference type="PIRSR" id="PIRSR000382-3"/>
    </source>
</evidence>
<feature type="binding site" evidence="10">
    <location>
        <position position="491"/>
    </location>
    <ligand>
        <name>L-homocysteine</name>
        <dbReference type="ChEBI" id="CHEBI:58199"/>
    </ligand>
</feature>
<dbReference type="EMBL" id="QFFJ01000002">
    <property type="protein sequence ID" value="RBL88779.1"/>
    <property type="molecule type" value="Genomic_DNA"/>
</dbReference>
<evidence type="ECO:0000256" key="5">
    <source>
        <dbReference type="ARBA" id="ARBA00022605"/>
    </source>
</evidence>
<name>A0A365XQY8_9BACT</name>
<evidence type="ECO:0000256" key="4">
    <source>
        <dbReference type="ARBA" id="ARBA00022603"/>
    </source>
</evidence>
<feature type="binding site" evidence="10 11">
    <location>
        <position position="491"/>
    </location>
    <ligand>
        <name>L-methionine</name>
        <dbReference type="ChEBI" id="CHEBI:57844"/>
    </ligand>
</feature>
<feature type="binding site" evidence="10 11">
    <location>
        <begin position="522"/>
        <end position="523"/>
    </location>
    <ligand>
        <name>5-methyltetrahydropteroyltri-L-glutamate</name>
        <dbReference type="ChEBI" id="CHEBI:58207"/>
    </ligand>
</feature>
<dbReference type="NCBIfam" id="NF003556">
    <property type="entry name" value="PRK05222.1"/>
    <property type="match status" value="1"/>
</dbReference>
<feature type="binding site" evidence="10">
    <location>
        <position position="650"/>
    </location>
    <ligand>
        <name>Zn(2+)</name>
        <dbReference type="ChEBI" id="CHEBI:29105"/>
        <note>catalytic</note>
    </ligand>
</feature>
<evidence type="ECO:0000313" key="16">
    <source>
        <dbReference type="EMBL" id="RBL88779.1"/>
    </source>
</evidence>
<comment type="pathway">
    <text evidence="2 10">Amino-acid biosynthesis; L-methionine biosynthesis via de novo pathway; L-methionine from L-homocysteine (MetE route): step 1/1.</text>
</comment>
<feature type="binding site" evidence="12">
    <location>
        <position position="650"/>
    </location>
    <ligand>
        <name>Zn(2+)</name>
        <dbReference type="ChEBI" id="CHEBI:29105"/>
        <label>1</label>
        <note>catalytic</note>
    </ligand>
</feature>
<keyword evidence="5 10" id="KW-0028">Amino-acid biosynthesis</keyword>
<keyword evidence="9 10" id="KW-0486">Methionine biosynthesis</keyword>
<feature type="binding site" evidence="12">
    <location>
        <position position="648"/>
    </location>
    <ligand>
        <name>Zn(2+)</name>
        <dbReference type="ChEBI" id="CHEBI:29105"/>
        <label>1</label>
        <note>catalytic</note>
    </ligand>
</feature>
<feature type="active site" description="Proton donor" evidence="10 13">
    <location>
        <position position="701"/>
    </location>
</feature>
<proteinExistence type="inferred from homology"/>
<evidence type="ECO:0000256" key="2">
    <source>
        <dbReference type="ARBA" id="ARBA00004681"/>
    </source>
</evidence>
<keyword evidence="7 10" id="KW-0479">Metal-binding</keyword>
<dbReference type="InterPro" id="IPR013215">
    <property type="entry name" value="Cbl-indep_Met_Synth_N"/>
</dbReference>
<feature type="binding site" evidence="10 11">
    <location>
        <position position="606"/>
    </location>
    <ligand>
        <name>L-methionine</name>
        <dbReference type="ChEBI" id="CHEBI:57844"/>
    </ligand>
</feature>
<comment type="cofactor">
    <cofactor evidence="10">
        <name>Zn(2+)</name>
        <dbReference type="ChEBI" id="CHEBI:29105"/>
    </cofactor>
    <text evidence="10">Binds 1 zinc ion per subunit.</text>
</comment>
<dbReference type="PANTHER" id="PTHR30519">
    <property type="entry name" value="5-METHYLTETRAHYDROPTEROYLTRIGLUTAMATE--HOMOCYSTEINE METHYLTRANSFERASE"/>
    <property type="match status" value="1"/>
</dbReference>
<dbReference type="Proteomes" id="UP000253410">
    <property type="component" value="Unassembled WGS sequence"/>
</dbReference>
<dbReference type="GO" id="GO:0008270">
    <property type="term" value="F:zinc ion binding"/>
    <property type="evidence" value="ECO:0007669"/>
    <property type="project" value="InterPro"/>
</dbReference>
<dbReference type="UniPathway" id="UPA00051">
    <property type="reaction ID" value="UER00082"/>
</dbReference>
<evidence type="ECO:0000259" key="15">
    <source>
        <dbReference type="Pfam" id="PF08267"/>
    </source>
</evidence>
<feature type="domain" description="Cobalamin-independent methionine synthase MetE N-terminal" evidence="15">
    <location>
        <begin position="4"/>
        <end position="317"/>
    </location>
</feature>
<dbReference type="FunFam" id="3.20.20.210:FF:000002">
    <property type="entry name" value="5-methyltetrahydropteroyltriglutamate--homocysteine methyltransferase"/>
    <property type="match status" value="1"/>
</dbReference>
<evidence type="ECO:0000256" key="11">
    <source>
        <dbReference type="PIRSR" id="PIRSR000382-1"/>
    </source>
</evidence>
<feature type="binding site" evidence="10 11">
    <location>
        <begin position="438"/>
        <end position="440"/>
    </location>
    <ligand>
        <name>L-homocysteine</name>
        <dbReference type="ChEBI" id="CHEBI:58199"/>
    </ligand>
</feature>
<evidence type="ECO:0000313" key="17">
    <source>
        <dbReference type="Proteomes" id="UP000253410"/>
    </source>
</evidence>
<organism evidence="16 17">
    <name type="scientific">Chitinophaga flava</name>
    <dbReference type="NCBI Taxonomy" id="2259036"/>
    <lineage>
        <taxon>Bacteria</taxon>
        <taxon>Pseudomonadati</taxon>
        <taxon>Bacteroidota</taxon>
        <taxon>Chitinophagia</taxon>
        <taxon>Chitinophagales</taxon>
        <taxon>Chitinophagaceae</taxon>
        <taxon>Chitinophaga</taxon>
    </lineage>
</organism>
<dbReference type="FunFam" id="3.20.20.210:FF:000003">
    <property type="entry name" value="5-methyltetrahydropteroyltriglutamate--homocysteine methyltransferase"/>
    <property type="match status" value="1"/>
</dbReference>
<evidence type="ECO:0000256" key="12">
    <source>
        <dbReference type="PIRSR" id="PIRSR000382-2"/>
    </source>
</evidence>
<dbReference type="CDD" id="cd03312">
    <property type="entry name" value="CIMS_N_terminal_like"/>
    <property type="match status" value="1"/>
</dbReference>
<dbReference type="NCBIfam" id="TIGR01371">
    <property type="entry name" value="met_syn_B12ind"/>
    <property type="match status" value="1"/>
</dbReference>
<comment type="function">
    <text evidence="1 10">Catalyzes the transfer of a methyl group from 5-methyltetrahydrofolate to homocysteine resulting in methionine formation.</text>
</comment>
<dbReference type="HAMAP" id="MF_00172">
    <property type="entry name" value="Meth_synth"/>
    <property type="match status" value="1"/>
</dbReference>
<feature type="domain" description="Cobalamin-independent methionine synthase MetE C-terminal/archaeal" evidence="14">
    <location>
        <begin position="433"/>
        <end position="755"/>
    </location>
</feature>
<feature type="binding site" evidence="11">
    <location>
        <position position="18"/>
    </location>
    <ligand>
        <name>5-methyltetrahydropteroyltri-L-glutamate</name>
        <dbReference type="ChEBI" id="CHEBI:58207"/>
    </ligand>
</feature>
<dbReference type="InterPro" id="IPR006276">
    <property type="entry name" value="Cobalamin-indep_Met_synthase"/>
</dbReference>
<feature type="binding site" evidence="10 11">
    <location>
        <begin position="438"/>
        <end position="440"/>
    </location>
    <ligand>
        <name>L-methionine</name>
        <dbReference type="ChEBI" id="CHEBI:57844"/>
    </ligand>
</feature>
<dbReference type="GO" id="GO:0071265">
    <property type="term" value="P:L-methionine biosynthetic process"/>
    <property type="evidence" value="ECO:0007669"/>
    <property type="project" value="UniProtKB-ARBA"/>
</dbReference>
<dbReference type="PIRSF" id="PIRSF000382">
    <property type="entry name" value="MeTrfase_B12_ind"/>
    <property type="match status" value="1"/>
</dbReference>
<dbReference type="CDD" id="cd03311">
    <property type="entry name" value="CIMS_C_terminal_like"/>
    <property type="match status" value="1"/>
</dbReference>
<dbReference type="RefSeq" id="WP_113617521.1">
    <property type="nucleotide sequence ID" value="NZ_QFFJ01000002.1"/>
</dbReference>
<keyword evidence="6 10" id="KW-0808">Transferase</keyword>
<dbReference type="GO" id="GO:0032259">
    <property type="term" value="P:methylation"/>
    <property type="evidence" value="ECO:0007669"/>
    <property type="project" value="UniProtKB-KW"/>
</dbReference>
<feature type="binding site" evidence="10">
    <location>
        <position position="672"/>
    </location>
    <ligand>
        <name>Zn(2+)</name>
        <dbReference type="ChEBI" id="CHEBI:29105"/>
        <note>catalytic</note>
    </ligand>
</feature>
<keyword evidence="8 10" id="KW-0862">Zinc</keyword>
<keyword evidence="4 10" id="KW-0489">Methyltransferase</keyword>
<accession>A0A365XQY8</accession>
<feature type="binding site" evidence="12">
    <location>
        <position position="733"/>
    </location>
    <ligand>
        <name>Zn(2+)</name>
        <dbReference type="ChEBI" id="CHEBI:29105"/>
        <label>1</label>
        <note>catalytic</note>
    </ligand>
</feature>
<evidence type="ECO:0000256" key="10">
    <source>
        <dbReference type="HAMAP-Rule" id="MF_00172"/>
    </source>
</evidence>
<feature type="binding site" evidence="11">
    <location>
        <position position="124"/>
    </location>
    <ligand>
        <name>5-methyltetrahydropteroyltri-L-glutamate</name>
        <dbReference type="ChEBI" id="CHEBI:58207"/>
    </ligand>
</feature>
<feature type="binding site" evidence="10">
    <location>
        <position position="648"/>
    </location>
    <ligand>
        <name>Zn(2+)</name>
        <dbReference type="ChEBI" id="CHEBI:29105"/>
        <note>catalytic</note>
    </ligand>
</feature>